<organism evidence="1 2">
    <name type="scientific">Coxiella burnetii (strain Dugway 5J108-111)</name>
    <dbReference type="NCBI Taxonomy" id="434922"/>
    <lineage>
        <taxon>Bacteria</taxon>
        <taxon>Pseudomonadati</taxon>
        <taxon>Pseudomonadota</taxon>
        <taxon>Gammaproteobacteria</taxon>
        <taxon>Legionellales</taxon>
        <taxon>Coxiellaceae</taxon>
        <taxon>Coxiella</taxon>
    </lineage>
</organism>
<dbReference type="GO" id="GO:0008843">
    <property type="term" value="F:endochitinase activity"/>
    <property type="evidence" value="ECO:0007669"/>
    <property type="project" value="UniProtKB-EC"/>
</dbReference>
<accession>A9KD97</accession>
<dbReference type="CAZy" id="GH18">
    <property type="family name" value="Glycoside Hydrolase Family 18"/>
</dbReference>
<dbReference type="PANTHER" id="PTHR42976">
    <property type="entry name" value="BIFUNCTIONAL CHITINASE/LYSOZYME-RELATED"/>
    <property type="match status" value="1"/>
</dbReference>
<keyword evidence="1" id="KW-0378">Hydrolase</keyword>
<proteinExistence type="predicted"/>
<dbReference type="HOGENOM" id="CLU_412643_0_0_6"/>
<dbReference type="InterPro" id="IPR052750">
    <property type="entry name" value="GH18_Chitinase"/>
</dbReference>
<dbReference type="EC" id="3.2.1.14" evidence="1"/>
<sequence length="665" mass="72917">MPLTFPQPKDWTPNTKLPAGKSIKIIFSASPKTTIQNLKFYPLSPIPGKKGEIILNLPNNPTEQTGIAPDIEVSENDGTYHVRIKDAAWGKPYPLKSIPYGTYTVTVHPLETSGKVWTGSTIPPSPITVNDSKPVTIEIQYAQPVETGNIRIQLNQEIPEANLAAPTVHMKDLTTGQTLPDVSVNWNSSSTVSALAAGHQFLLTADQLAGQWHLYNGIFSNGNPITVKANSTHLASLTFTAVPAVTTEVNASINNIPSKKTATLTAIDNFNYHYSREITNGDMLLWKLPVNRQYQLSATPVEDQGKIFAAHIDPAQFLTKENVPQPIKISYFSQTSASFSPYVDVTLGSIAKWDNTTESMQPLGLLDIEKNAGIKAFHLAFITADNGCKGTWAGYPVSSAANGFGVPVFKKLKDDGASLTVALGGLNGQYLAQACTTLPQLQAAYENIIQIYQPDALDFDVENDMQTNNTQLDRMMQAIKAIQNKYPSLKISFTLPVMPSSLIPSMGLNVLKRAKENGLTQYGVNIMAMDYGPSFTEKSMSQYAIDAATNTFQQLKELYPDQSDETLWHRIEVTPMIGLNDTLPLNFSLQDAQTLKQFAKEKNLGMLSFWSLTRDHPCNVTYVSNTCSSQNPAIGQPNQTVDYEYSLLFMGSNSKLNPAKIKPVP</sequence>
<dbReference type="Gene3D" id="3.20.20.80">
    <property type="entry name" value="Glycosidases"/>
    <property type="match status" value="1"/>
</dbReference>
<dbReference type="PANTHER" id="PTHR42976:SF1">
    <property type="entry name" value="GH18 DOMAIN-CONTAINING PROTEIN-RELATED"/>
    <property type="match status" value="1"/>
</dbReference>
<dbReference type="RefSeq" id="WP_011997446.1">
    <property type="nucleotide sequence ID" value="NC_009727.1"/>
</dbReference>
<evidence type="ECO:0000313" key="1">
    <source>
        <dbReference type="EMBL" id="ABS77692.2"/>
    </source>
</evidence>
<dbReference type="AlphaFoldDB" id="A9KD97"/>
<dbReference type="InterPro" id="IPR017853">
    <property type="entry name" value="GH"/>
</dbReference>
<keyword evidence="1" id="KW-0326">Glycosidase</keyword>
<dbReference type="Proteomes" id="UP000008555">
    <property type="component" value="Chromosome"/>
</dbReference>
<protein>
    <submittedName>
        <fullName evidence="1">Chitinase</fullName>
        <ecNumber evidence="1">3.2.1.14</ecNumber>
    </submittedName>
</protein>
<gene>
    <name evidence="1" type="ordered locus">CBUD_2141</name>
</gene>
<evidence type="ECO:0000313" key="2">
    <source>
        <dbReference type="Proteomes" id="UP000008555"/>
    </source>
</evidence>
<dbReference type="KEGG" id="cbd:CBUD_2141"/>
<name>A9KD97_COXBN</name>
<reference evidence="1 2" key="1">
    <citation type="journal article" date="2009" name="Infect. Immun.">
        <title>Comparative genomics reveal extensive transposon-mediated genomic plasticity and diversity among potential effector proteins within the genus Coxiella.</title>
        <authorList>
            <person name="Beare P.A."/>
            <person name="Unsworth N."/>
            <person name="Andoh M."/>
            <person name="Voth D.E."/>
            <person name="Omsland A."/>
            <person name="Gilk S.D."/>
            <person name="Williams K.P."/>
            <person name="Sobral B.W."/>
            <person name="Kupko J.J.III."/>
            <person name="Porcella S.F."/>
            <person name="Samuel J.E."/>
            <person name="Heinzen R.A."/>
        </authorList>
    </citation>
    <scope>NUCLEOTIDE SEQUENCE [LARGE SCALE GENOMIC DNA]</scope>
    <source>
        <strain evidence="1 2">Dugway 5J108-111</strain>
    </source>
</reference>
<dbReference type="SUPFAM" id="SSF51445">
    <property type="entry name" value="(Trans)glycosidases"/>
    <property type="match status" value="1"/>
</dbReference>
<dbReference type="EMBL" id="CP000733">
    <property type="protein sequence ID" value="ABS77692.2"/>
    <property type="molecule type" value="Genomic_DNA"/>
</dbReference>
<dbReference type="CDD" id="cd06543">
    <property type="entry name" value="GH18_PF-ChiA-like"/>
    <property type="match status" value="1"/>
</dbReference>